<accession>A0ABQ8EM49</accession>
<keyword evidence="2" id="KW-1185">Reference proteome</keyword>
<evidence type="ECO:0000313" key="1">
    <source>
        <dbReference type="EMBL" id="KAH0942573.1"/>
    </source>
</evidence>
<feature type="non-terminal residue" evidence="1">
    <location>
        <position position="1"/>
    </location>
</feature>
<evidence type="ECO:0000313" key="2">
    <source>
        <dbReference type="Proteomes" id="UP000824890"/>
    </source>
</evidence>
<protein>
    <submittedName>
        <fullName evidence="1">Uncharacterized protein</fullName>
    </submittedName>
</protein>
<comment type="caution">
    <text evidence="1">The sequence shown here is derived from an EMBL/GenBank/DDBJ whole genome shotgun (WGS) entry which is preliminary data.</text>
</comment>
<dbReference type="InterPro" id="IPR012340">
    <property type="entry name" value="NA-bd_OB-fold"/>
</dbReference>
<organism evidence="1 2">
    <name type="scientific">Brassica napus</name>
    <name type="common">Rape</name>
    <dbReference type="NCBI Taxonomy" id="3708"/>
    <lineage>
        <taxon>Eukaryota</taxon>
        <taxon>Viridiplantae</taxon>
        <taxon>Streptophyta</taxon>
        <taxon>Embryophyta</taxon>
        <taxon>Tracheophyta</taxon>
        <taxon>Spermatophyta</taxon>
        <taxon>Magnoliopsida</taxon>
        <taxon>eudicotyledons</taxon>
        <taxon>Gunneridae</taxon>
        <taxon>Pentapetalae</taxon>
        <taxon>rosids</taxon>
        <taxon>malvids</taxon>
        <taxon>Brassicales</taxon>
        <taxon>Brassicaceae</taxon>
        <taxon>Brassiceae</taxon>
        <taxon>Brassica</taxon>
    </lineage>
</organism>
<name>A0ABQ8EM49_BRANA</name>
<dbReference type="EMBL" id="JAGKQM010000001">
    <property type="protein sequence ID" value="KAH0942573.1"/>
    <property type="molecule type" value="Genomic_DNA"/>
</dbReference>
<reference evidence="1 2" key="1">
    <citation type="submission" date="2021-05" db="EMBL/GenBank/DDBJ databases">
        <title>Genome Assembly of Synthetic Allotetraploid Brassica napus Reveals Homoeologous Exchanges between Subgenomes.</title>
        <authorList>
            <person name="Davis J.T."/>
        </authorList>
    </citation>
    <scope>NUCLEOTIDE SEQUENCE [LARGE SCALE GENOMIC DNA]</scope>
    <source>
        <strain evidence="2">cv. Da-Ae</strain>
        <tissue evidence="1">Seedling</tissue>
    </source>
</reference>
<sequence>VFGQFIDLGAIATVQVKEKDRKKVQFRFIGHAMACCLWGKYFEQMEEAKDETIICLIKFAKNKILQRYKQKSLNSFEYNQCQWTYNS</sequence>
<gene>
    <name evidence="1" type="ORF">HID58_002210</name>
</gene>
<dbReference type="Proteomes" id="UP000824890">
    <property type="component" value="Unassembled WGS sequence"/>
</dbReference>
<proteinExistence type="predicted"/>
<dbReference type="Gene3D" id="2.40.50.140">
    <property type="entry name" value="Nucleic acid-binding proteins"/>
    <property type="match status" value="1"/>
</dbReference>